<protein>
    <recommendedName>
        <fullName evidence="19">Receptor-like serine/threonine-protein kinase</fullName>
        <ecNumber evidence="19">2.7.11.1</ecNumber>
    </recommendedName>
</protein>
<organism evidence="25 26">
    <name type="scientific">Lithocarpus litseifolius</name>
    <dbReference type="NCBI Taxonomy" id="425828"/>
    <lineage>
        <taxon>Eukaryota</taxon>
        <taxon>Viridiplantae</taxon>
        <taxon>Streptophyta</taxon>
        <taxon>Embryophyta</taxon>
        <taxon>Tracheophyta</taxon>
        <taxon>Spermatophyta</taxon>
        <taxon>Magnoliopsida</taxon>
        <taxon>eudicotyledons</taxon>
        <taxon>Gunneridae</taxon>
        <taxon>Pentapetalae</taxon>
        <taxon>rosids</taxon>
        <taxon>fabids</taxon>
        <taxon>Fagales</taxon>
        <taxon>Fagaceae</taxon>
        <taxon>Lithocarpus</taxon>
    </lineage>
</organism>
<feature type="domain" description="Protein kinase" evidence="22">
    <location>
        <begin position="384"/>
        <end position="711"/>
    </location>
</feature>
<feature type="domain" description="Apple" evidence="24">
    <location>
        <begin position="314"/>
        <end position="390"/>
    </location>
</feature>
<evidence type="ECO:0000256" key="4">
    <source>
        <dbReference type="ARBA" id="ARBA00022553"/>
    </source>
</evidence>
<keyword evidence="2 19" id="KW-0723">Serine/threonine-protein kinase</keyword>
<keyword evidence="11 19" id="KW-0067">ATP-binding</keyword>
<evidence type="ECO:0000256" key="2">
    <source>
        <dbReference type="ARBA" id="ARBA00022527"/>
    </source>
</evidence>
<evidence type="ECO:0000256" key="9">
    <source>
        <dbReference type="ARBA" id="ARBA00022741"/>
    </source>
</evidence>
<dbReference type="Pfam" id="PF01453">
    <property type="entry name" value="B_lectin"/>
    <property type="match status" value="1"/>
</dbReference>
<dbReference type="InterPro" id="IPR001480">
    <property type="entry name" value="Bulb-type_lectin_dom"/>
</dbReference>
<proteinExistence type="inferred from homology"/>
<evidence type="ECO:0000256" key="14">
    <source>
        <dbReference type="ARBA" id="ARBA00023157"/>
    </source>
</evidence>
<dbReference type="PROSITE" id="PS50011">
    <property type="entry name" value="PROTEIN_KINASE_DOM"/>
    <property type="match status" value="1"/>
</dbReference>
<evidence type="ECO:0000256" key="10">
    <source>
        <dbReference type="ARBA" id="ARBA00022777"/>
    </source>
</evidence>
<comment type="caution">
    <text evidence="25">The sequence shown here is derived from an EMBL/GenBank/DDBJ whole genome shotgun (WGS) entry which is preliminary data.</text>
</comment>
<dbReference type="PIRSF" id="PIRSF000641">
    <property type="entry name" value="SRK"/>
    <property type="match status" value="1"/>
</dbReference>
<evidence type="ECO:0000313" key="26">
    <source>
        <dbReference type="Proteomes" id="UP001459277"/>
    </source>
</evidence>
<keyword evidence="15" id="KW-0675">Receptor</keyword>
<feature type="domain" description="Bulb-type lectin" evidence="23">
    <location>
        <begin position="17"/>
        <end position="135"/>
    </location>
</feature>
<dbReference type="EC" id="2.7.11.1" evidence="19"/>
<keyword evidence="5 19" id="KW-0808">Transferase</keyword>
<dbReference type="InterPro" id="IPR003609">
    <property type="entry name" value="Pan_app"/>
</dbReference>
<keyword evidence="7" id="KW-0732">Signal</keyword>
<keyword evidence="9 19" id="KW-0547">Nucleotide-binding</keyword>
<sequence>MLRTCIAITQNIGQIYPGFITSQMVYVENNGLFLLSNNSVFAFGFKNSQDVTMFALVVIHINSSKVVRTANTGSMVTRSDNFVFGNDGNVYLESMNGVIWSTNTIGERATAMELQDSGNLALLGYNGRILWQSFSHPTDTLLLNQEFFEGMQLKSAPNRNNLSQYLEIKSGNLVLHAEYKTSQIYWSIANDSRISSNNVSGKVYSTSLKSNSWNFYDQRGALLWQFTFSNHFEPNALWAAVLGSDGSISFYNFQMGNSVTPEANRIPQSSCSIPEPCNPYYACYLSNQCQCPSVLSLQLNCKPQIISTCNSSKCSGDLLYVGEKLDYFALGFVTPFLKSDINACKQACLQSCSCLVLFFESSSGNCFLFDQIGSLRRASSAGYVSYVKVLSNGSNGDGGQSPARGKSRKVSQILIIVIIVTATILVIVGLIFLAFYYDRKNKILLEPSQDDLEDDTLLDSLSGMPVRFSYSDLLEATNNFSIKLGEGGFCSVYLGVFPDGPHRLLVYEYLGKGSLDRWIFKNNEGDPMLDWNTRFNIAFGTAKGLAYLHEECEVKIVHCDILLDDNFSAKVSDFGLAKLMDREQSLVCTQLRGTRGYLAPEWIFDHAISEKSDVYSYGMLLLEIIGGRKNYDPRQSSDKVYLPTYAFKIREEEKLKEILDPKLETDENDERVITAIKVALWCIQEDMHLRPAMTKVVQMLEGHCSVPHPPTSSKLDSRSSFAKSNSEASNSTSRMINYYSDAHLSSVQLSGPR</sequence>
<dbReference type="Gene3D" id="2.90.10.10">
    <property type="entry name" value="Bulb-type lectin domain"/>
    <property type="match status" value="1"/>
</dbReference>
<evidence type="ECO:0000256" key="1">
    <source>
        <dbReference type="ARBA" id="ARBA00004479"/>
    </source>
</evidence>
<dbReference type="EMBL" id="JAZDWU010000002">
    <property type="protein sequence ID" value="KAL0010673.1"/>
    <property type="molecule type" value="Genomic_DNA"/>
</dbReference>
<evidence type="ECO:0000256" key="20">
    <source>
        <dbReference type="SAM" id="MobiDB-lite"/>
    </source>
</evidence>
<comment type="catalytic activity">
    <reaction evidence="18 19">
        <text>L-seryl-[protein] + ATP = O-phospho-L-seryl-[protein] + ADP + H(+)</text>
        <dbReference type="Rhea" id="RHEA:17989"/>
        <dbReference type="Rhea" id="RHEA-COMP:9863"/>
        <dbReference type="Rhea" id="RHEA-COMP:11604"/>
        <dbReference type="ChEBI" id="CHEBI:15378"/>
        <dbReference type="ChEBI" id="CHEBI:29999"/>
        <dbReference type="ChEBI" id="CHEBI:30616"/>
        <dbReference type="ChEBI" id="CHEBI:83421"/>
        <dbReference type="ChEBI" id="CHEBI:456216"/>
        <dbReference type="EC" id="2.7.11.1"/>
    </reaction>
</comment>
<keyword evidence="12 21" id="KW-1133">Transmembrane helix</keyword>
<evidence type="ECO:0000313" key="25">
    <source>
        <dbReference type="EMBL" id="KAL0010673.1"/>
    </source>
</evidence>
<dbReference type="PROSITE" id="PS50927">
    <property type="entry name" value="BULB_LECTIN"/>
    <property type="match status" value="1"/>
</dbReference>
<comment type="similarity">
    <text evidence="19">Belongs to the protein kinase superfamily. Ser/Thr protein kinase family.</text>
</comment>
<keyword evidence="13 21" id="KW-0472">Membrane</keyword>
<name>A0AAW2DM62_9ROSI</name>
<comment type="catalytic activity">
    <reaction evidence="17 19">
        <text>L-threonyl-[protein] + ATP = O-phospho-L-threonyl-[protein] + ADP + H(+)</text>
        <dbReference type="Rhea" id="RHEA:46608"/>
        <dbReference type="Rhea" id="RHEA-COMP:11060"/>
        <dbReference type="Rhea" id="RHEA-COMP:11605"/>
        <dbReference type="ChEBI" id="CHEBI:15378"/>
        <dbReference type="ChEBI" id="CHEBI:30013"/>
        <dbReference type="ChEBI" id="CHEBI:30616"/>
        <dbReference type="ChEBI" id="CHEBI:61977"/>
        <dbReference type="ChEBI" id="CHEBI:456216"/>
        <dbReference type="EC" id="2.7.11.1"/>
    </reaction>
</comment>
<dbReference type="PANTHER" id="PTHR47976:SF115">
    <property type="entry name" value="RECEPTOR-LIKE SERINE_THREONINE-PROTEIN KINASE"/>
    <property type="match status" value="1"/>
</dbReference>
<dbReference type="AlphaFoldDB" id="A0AAW2DM62"/>
<evidence type="ECO:0000256" key="15">
    <source>
        <dbReference type="ARBA" id="ARBA00023170"/>
    </source>
</evidence>
<dbReference type="GO" id="GO:0030246">
    <property type="term" value="F:carbohydrate binding"/>
    <property type="evidence" value="ECO:0007669"/>
    <property type="project" value="UniProtKB-KW"/>
</dbReference>
<dbReference type="InterPro" id="IPR036426">
    <property type="entry name" value="Bulb-type_lectin_dom_sf"/>
</dbReference>
<keyword evidence="16" id="KW-0325">Glycoprotein</keyword>
<feature type="transmembrane region" description="Helical" evidence="21">
    <location>
        <begin position="413"/>
        <end position="437"/>
    </location>
</feature>
<gene>
    <name evidence="25" type="ORF">SO802_005781</name>
</gene>
<evidence type="ECO:0000259" key="22">
    <source>
        <dbReference type="PROSITE" id="PS50011"/>
    </source>
</evidence>
<dbReference type="SUPFAM" id="SSF51110">
    <property type="entry name" value="alpha-D-mannose-specific plant lectins"/>
    <property type="match status" value="1"/>
</dbReference>
<keyword evidence="4" id="KW-0597">Phosphoprotein</keyword>
<dbReference type="Gene3D" id="3.30.200.20">
    <property type="entry name" value="Phosphorylase Kinase, domain 1"/>
    <property type="match status" value="1"/>
</dbReference>
<evidence type="ECO:0000256" key="6">
    <source>
        <dbReference type="ARBA" id="ARBA00022692"/>
    </source>
</evidence>
<evidence type="ECO:0000256" key="5">
    <source>
        <dbReference type="ARBA" id="ARBA00022679"/>
    </source>
</evidence>
<evidence type="ECO:0000256" key="19">
    <source>
        <dbReference type="PIRNR" id="PIRNR000641"/>
    </source>
</evidence>
<keyword evidence="6 21" id="KW-0812">Transmembrane</keyword>
<evidence type="ECO:0000256" key="21">
    <source>
        <dbReference type="SAM" id="Phobius"/>
    </source>
</evidence>
<dbReference type="InterPro" id="IPR051343">
    <property type="entry name" value="G-type_lectin_kinases/EP1-like"/>
</dbReference>
<dbReference type="Pfam" id="PF00069">
    <property type="entry name" value="Pkinase"/>
    <property type="match status" value="1"/>
</dbReference>
<feature type="compositionally biased region" description="Polar residues" evidence="20">
    <location>
        <begin position="711"/>
        <end position="732"/>
    </location>
</feature>
<evidence type="ECO:0000256" key="8">
    <source>
        <dbReference type="ARBA" id="ARBA00022734"/>
    </source>
</evidence>
<evidence type="ECO:0000259" key="23">
    <source>
        <dbReference type="PROSITE" id="PS50927"/>
    </source>
</evidence>
<dbReference type="SMART" id="SM00108">
    <property type="entry name" value="B_lectin"/>
    <property type="match status" value="1"/>
</dbReference>
<dbReference type="GO" id="GO:0005524">
    <property type="term" value="F:ATP binding"/>
    <property type="evidence" value="ECO:0007669"/>
    <property type="project" value="UniProtKB-KW"/>
</dbReference>
<dbReference type="Proteomes" id="UP001459277">
    <property type="component" value="Unassembled WGS sequence"/>
</dbReference>
<keyword evidence="14" id="KW-1015">Disulfide bond</keyword>
<dbReference type="PANTHER" id="PTHR47976">
    <property type="entry name" value="G-TYPE LECTIN S-RECEPTOR-LIKE SERINE/THREONINE-PROTEIN KINASE SD2-5"/>
    <property type="match status" value="1"/>
</dbReference>
<evidence type="ECO:0000256" key="18">
    <source>
        <dbReference type="ARBA" id="ARBA00048679"/>
    </source>
</evidence>
<evidence type="ECO:0000256" key="12">
    <source>
        <dbReference type="ARBA" id="ARBA00022989"/>
    </source>
</evidence>
<keyword evidence="10 19" id="KW-0418">Kinase</keyword>
<comment type="subcellular location">
    <subcellularLocation>
        <location evidence="1">Membrane</location>
        <topology evidence="1">Single-pass type I membrane protein</topology>
    </subcellularLocation>
</comment>
<accession>A0AAW2DM62</accession>
<dbReference type="FunFam" id="1.10.510.10:FF:000248">
    <property type="entry name" value="S-receptor-like kinase 5"/>
    <property type="match status" value="1"/>
</dbReference>
<keyword evidence="26" id="KW-1185">Reference proteome</keyword>
<feature type="region of interest" description="Disordered" evidence="20">
    <location>
        <begin position="707"/>
        <end position="732"/>
    </location>
</feature>
<evidence type="ECO:0000256" key="7">
    <source>
        <dbReference type="ARBA" id="ARBA00022729"/>
    </source>
</evidence>
<keyword evidence="3" id="KW-0245">EGF-like domain</keyword>
<evidence type="ECO:0000256" key="13">
    <source>
        <dbReference type="ARBA" id="ARBA00023136"/>
    </source>
</evidence>
<evidence type="ECO:0000256" key="17">
    <source>
        <dbReference type="ARBA" id="ARBA00047899"/>
    </source>
</evidence>
<dbReference type="CDD" id="cd00028">
    <property type="entry name" value="B_lectin"/>
    <property type="match status" value="1"/>
</dbReference>
<evidence type="ECO:0000256" key="3">
    <source>
        <dbReference type="ARBA" id="ARBA00022536"/>
    </source>
</evidence>
<dbReference type="GO" id="GO:0016020">
    <property type="term" value="C:membrane"/>
    <property type="evidence" value="ECO:0007669"/>
    <property type="project" value="UniProtKB-SubCell"/>
</dbReference>
<dbReference type="InterPro" id="IPR000719">
    <property type="entry name" value="Prot_kinase_dom"/>
</dbReference>
<evidence type="ECO:0000259" key="24">
    <source>
        <dbReference type="PROSITE" id="PS50948"/>
    </source>
</evidence>
<keyword evidence="8" id="KW-0430">Lectin</keyword>
<dbReference type="GO" id="GO:0004674">
    <property type="term" value="F:protein serine/threonine kinase activity"/>
    <property type="evidence" value="ECO:0007669"/>
    <property type="project" value="UniProtKB-KW"/>
</dbReference>
<dbReference type="SUPFAM" id="SSF56112">
    <property type="entry name" value="Protein kinase-like (PK-like)"/>
    <property type="match status" value="1"/>
</dbReference>
<dbReference type="PROSITE" id="PS50948">
    <property type="entry name" value="PAN"/>
    <property type="match status" value="1"/>
</dbReference>
<dbReference type="Gene3D" id="1.10.510.10">
    <property type="entry name" value="Transferase(Phosphotransferase) domain 1"/>
    <property type="match status" value="1"/>
</dbReference>
<dbReference type="InterPro" id="IPR011009">
    <property type="entry name" value="Kinase-like_dom_sf"/>
</dbReference>
<reference evidence="25 26" key="1">
    <citation type="submission" date="2024-01" db="EMBL/GenBank/DDBJ databases">
        <title>A telomere-to-telomere, gap-free genome of sweet tea (Lithocarpus litseifolius).</title>
        <authorList>
            <person name="Zhou J."/>
        </authorList>
    </citation>
    <scope>NUCLEOTIDE SEQUENCE [LARGE SCALE GENOMIC DNA]</scope>
    <source>
        <strain evidence="25">Zhou-2022a</strain>
        <tissue evidence="25">Leaf</tissue>
    </source>
</reference>
<evidence type="ECO:0000256" key="11">
    <source>
        <dbReference type="ARBA" id="ARBA00022840"/>
    </source>
</evidence>
<dbReference type="InterPro" id="IPR024171">
    <property type="entry name" value="SRK-like_kinase"/>
</dbReference>
<evidence type="ECO:0000256" key="16">
    <source>
        <dbReference type="ARBA" id="ARBA00023180"/>
    </source>
</evidence>